<evidence type="ECO:0000256" key="4">
    <source>
        <dbReference type="ARBA" id="ARBA00022989"/>
    </source>
</evidence>
<dbReference type="GeneID" id="33942796"/>
<feature type="transmembrane region" description="Helical" evidence="6">
    <location>
        <begin position="308"/>
        <end position="330"/>
    </location>
</feature>
<comment type="subunit">
    <text evidence="6">NDH is composed of at least 16 different subunits, 5 of which are encoded in the nucleus.</text>
</comment>
<name>A0A248RAT3_9MONI</name>
<sequence length="371" mass="40043">MATHIEICGKQLVQLLNELGFATTSSESIWILVSTLTLVTGVTAGVPVIVWLERKVSAGVQQRTGPEYAGPLGITQSLVDGIKLLLKEDIIPSKGDAWLFIAGPAVIVTPVLVSYLVIPFDQNIVLSDLGIGAFFWVAVSSVVPLGLLIAGYASNNKYSFLGGPRAAAQSISYEIPLALCISPASLLSGSLSTVDIVKTQSKYGFFGWNLWRQPIGFIAFSVSSLAECERLPFDLPEAEEELVAGYQTEYSGIKFGLSYVGSHSNLLASSPFVTILYLGGWDSSIPFFENLGLDFSFPNSSGESFDVLGPGVGIITTLSKSYLFIFISILTRWTLPRVRIDQLLDLGWKFLLPIALGNLLLTASFQLLLMS</sequence>
<dbReference type="InterPro" id="IPR001694">
    <property type="entry name" value="NADH_UbQ_OxRdtase_su1/FPO"/>
</dbReference>
<evidence type="ECO:0000256" key="6">
    <source>
        <dbReference type="HAMAP-Rule" id="MF_01350"/>
    </source>
</evidence>
<dbReference type="GO" id="GO:0019684">
    <property type="term" value="P:photosynthesis, light reaction"/>
    <property type="evidence" value="ECO:0007669"/>
    <property type="project" value="UniProtKB-UniRule"/>
</dbReference>
<feature type="transmembrane region" description="Helical" evidence="6">
    <location>
        <begin position="130"/>
        <end position="153"/>
    </location>
</feature>
<dbReference type="HAMAP" id="MF_01350">
    <property type="entry name" value="NDH1_NuoH"/>
    <property type="match status" value="1"/>
</dbReference>
<keyword evidence="6 7" id="KW-0520">NAD</keyword>
<dbReference type="GO" id="GO:0003954">
    <property type="term" value="F:NADH dehydrogenase activity"/>
    <property type="evidence" value="ECO:0007669"/>
    <property type="project" value="TreeGrafter"/>
</dbReference>
<dbReference type="GO" id="GO:0048038">
    <property type="term" value="F:quinone binding"/>
    <property type="evidence" value="ECO:0007669"/>
    <property type="project" value="UniProtKB-KW"/>
</dbReference>
<dbReference type="InterPro" id="IPR018086">
    <property type="entry name" value="NADH_UbQ_OxRdtase_su1_CS"/>
</dbReference>
<dbReference type="PROSITE" id="PS00668">
    <property type="entry name" value="COMPLEX1_ND1_2"/>
    <property type="match status" value="1"/>
</dbReference>
<feature type="transmembrane region" description="Helical" evidence="6">
    <location>
        <begin position="266"/>
        <end position="288"/>
    </location>
</feature>
<comment type="catalytic activity">
    <reaction evidence="6">
        <text>a plastoquinone + NADH + (n+1) H(+)(in) = a plastoquinol + NAD(+) + n H(+)(out)</text>
        <dbReference type="Rhea" id="RHEA:42608"/>
        <dbReference type="Rhea" id="RHEA-COMP:9561"/>
        <dbReference type="Rhea" id="RHEA-COMP:9562"/>
        <dbReference type="ChEBI" id="CHEBI:15378"/>
        <dbReference type="ChEBI" id="CHEBI:17757"/>
        <dbReference type="ChEBI" id="CHEBI:57540"/>
        <dbReference type="ChEBI" id="CHEBI:57945"/>
        <dbReference type="ChEBI" id="CHEBI:62192"/>
    </reaction>
</comment>
<dbReference type="NCBIfam" id="NF004741">
    <property type="entry name" value="PRK06076.1-2"/>
    <property type="match status" value="1"/>
</dbReference>
<dbReference type="GO" id="GO:0009060">
    <property type="term" value="P:aerobic respiration"/>
    <property type="evidence" value="ECO:0007669"/>
    <property type="project" value="TreeGrafter"/>
</dbReference>
<keyword evidence="6" id="KW-0521">NADP</keyword>
<keyword evidence="8" id="KW-0150">Chloroplast</keyword>
<dbReference type="AlphaFoldDB" id="A0A248RAT3"/>
<comment type="function">
    <text evidence="6">NDH shuttles electrons from NAD(P)H:plastoquinone, via FMN and iron-sulfur (Fe-S) centers, to quinones in the photosynthetic chain and possibly in a chloroplast respiratory chain. The immediate electron acceptor for the enzyme in this species is believed to be plastoquinone. Couples the redox reaction to proton translocation, and thus conserves the redox energy in a proton gradient.</text>
</comment>
<evidence type="ECO:0000313" key="8">
    <source>
        <dbReference type="EMBL" id="ASU94570.1"/>
    </source>
</evidence>
<accession>A0A248RAT3</accession>
<feature type="transmembrane region" description="Helical" evidence="6">
    <location>
        <begin position="350"/>
        <end position="369"/>
    </location>
</feature>
<keyword evidence="6" id="KW-0618">Plastoquinone</keyword>
<evidence type="ECO:0000256" key="2">
    <source>
        <dbReference type="ARBA" id="ARBA00010535"/>
    </source>
</evidence>
<dbReference type="GO" id="GO:0009535">
    <property type="term" value="C:chloroplast thylakoid membrane"/>
    <property type="evidence" value="ECO:0007669"/>
    <property type="project" value="UniProtKB-SubCell"/>
</dbReference>
<evidence type="ECO:0000256" key="7">
    <source>
        <dbReference type="RuleBase" id="RU000471"/>
    </source>
</evidence>
<evidence type="ECO:0000256" key="1">
    <source>
        <dbReference type="ARBA" id="ARBA00004141"/>
    </source>
</evidence>
<evidence type="ECO:0000256" key="5">
    <source>
        <dbReference type="ARBA" id="ARBA00023136"/>
    </source>
</evidence>
<gene>
    <name evidence="6 8" type="primary">ndhA</name>
</gene>
<feature type="transmembrane region" description="Helical" evidence="6">
    <location>
        <begin position="97"/>
        <end position="118"/>
    </location>
</feature>
<geneLocation type="chloroplast" evidence="8"/>
<proteinExistence type="inferred from homology"/>
<keyword evidence="6" id="KW-0874">Quinone</keyword>
<keyword evidence="4 6" id="KW-1133">Transmembrane helix</keyword>
<evidence type="ECO:0000256" key="3">
    <source>
        <dbReference type="ARBA" id="ARBA00022692"/>
    </source>
</evidence>
<keyword evidence="5 6" id="KW-0472">Membrane</keyword>
<protein>
    <recommendedName>
        <fullName evidence="6">NAD(P)H-quinone oxidoreductase subunit 1, chloroplastic</fullName>
        <ecNumber evidence="6">7.1.1.-</ecNumber>
    </recommendedName>
    <alternativeName>
        <fullName evidence="6">NAD(P)H dehydrogenase subunit 1</fullName>
        <shortName evidence="6">NDH subunit 1</shortName>
    </alternativeName>
    <alternativeName>
        <fullName evidence="6">NADH-plastoquinone oxidoreductase subunit 1</fullName>
    </alternativeName>
</protein>
<dbReference type="Pfam" id="PF00146">
    <property type="entry name" value="NADHdh"/>
    <property type="match status" value="1"/>
</dbReference>
<dbReference type="GO" id="GO:0005886">
    <property type="term" value="C:plasma membrane"/>
    <property type="evidence" value="ECO:0007669"/>
    <property type="project" value="UniProtKB-SubCell"/>
</dbReference>
<dbReference type="PANTHER" id="PTHR11432">
    <property type="entry name" value="NADH DEHYDROGENASE SUBUNIT 1"/>
    <property type="match status" value="1"/>
</dbReference>
<keyword evidence="6" id="KW-1278">Translocase</keyword>
<reference evidence="8" key="1">
    <citation type="journal article" date="2017" name="Genome Biol. Evol.">
        <title>Plastid Phylogenomics Resolve Deep Relationships among Eupolypod II Ferns with Rapid Radiation and Rate Heterogeneity.</title>
        <authorList>
            <person name="Wei R."/>
            <person name="Yan Y.-H."/>
            <person name="Harris A.J."/>
            <person name="Kang J.-S."/>
            <person name="Shen H."/>
            <person name="Xiang Q.-P."/>
            <person name="Zhang X.-C."/>
        </authorList>
    </citation>
    <scope>NUCLEOTIDE SEQUENCE</scope>
</reference>
<dbReference type="RefSeq" id="YP_009425955.1">
    <property type="nucleotide sequence ID" value="NC_035845.1"/>
</dbReference>
<keyword evidence="6" id="KW-0793">Thylakoid</keyword>
<keyword evidence="3 6" id="KW-0812">Transmembrane</keyword>
<feature type="transmembrane region" description="Helical" evidence="6">
    <location>
        <begin position="29"/>
        <end position="52"/>
    </location>
</feature>
<keyword evidence="8" id="KW-0934">Plastid</keyword>
<dbReference type="PANTHER" id="PTHR11432:SF3">
    <property type="entry name" value="NADH-UBIQUINONE OXIDOREDUCTASE CHAIN 1"/>
    <property type="match status" value="1"/>
</dbReference>
<comment type="subcellular location">
    <subcellularLocation>
        <location evidence="7">Cell membrane</location>
        <topology evidence="7">Multi-pass membrane protein</topology>
    </subcellularLocation>
    <subcellularLocation>
        <location evidence="1">Membrane</location>
        <topology evidence="1">Multi-pass membrane protein</topology>
    </subcellularLocation>
    <subcellularLocation>
        <location evidence="6">Plastid</location>
        <location evidence="6">Chloroplast thylakoid membrane</location>
        <topology evidence="6">Multi-pass membrane protein</topology>
    </subcellularLocation>
</comment>
<dbReference type="EC" id="7.1.1.-" evidence="6"/>
<organism evidence="8">
    <name type="scientific">Deparia pycnosora</name>
    <dbReference type="NCBI Taxonomy" id="65729"/>
    <lineage>
        <taxon>Eukaryota</taxon>
        <taxon>Viridiplantae</taxon>
        <taxon>Streptophyta</taxon>
        <taxon>Embryophyta</taxon>
        <taxon>Tracheophyta</taxon>
        <taxon>Polypodiopsida</taxon>
        <taxon>Polypodiidae</taxon>
        <taxon>Polypodiales</taxon>
        <taxon>Aspleniineae</taxon>
        <taxon>Athyriaceae</taxon>
        <taxon>Deparia</taxon>
    </lineage>
</organism>
<comment type="similarity">
    <text evidence="2 6 7">Belongs to the complex I subunit 1 family.</text>
</comment>
<comment type="catalytic activity">
    <reaction evidence="6">
        <text>a plastoquinone + NADPH + (n+1) H(+)(in) = a plastoquinol + NADP(+) + n H(+)(out)</text>
        <dbReference type="Rhea" id="RHEA:42612"/>
        <dbReference type="Rhea" id="RHEA-COMP:9561"/>
        <dbReference type="Rhea" id="RHEA-COMP:9562"/>
        <dbReference type="ChEBI" id="CHEBI:15378"/>
        <dbReference type="ChEBI" id="CHEBI:17757"/>
        <dbReference type="ChEBI" id="CHEBI:57783"/>
        <dbReference type="ChEBI" id="CHEBI:58349"/>
        <dbReference type="ChEBI" id="CHEBI:62192"/>
    </reaction>
</comment>
<dbReference type="GO" id="GO:0016655">
    <property type="term" value="F:oxidoreductase activity, acting on NAD(P)H, quinone or similar compound as acceptor"/>
    <property type="evidence" value="ECO:0007669"/>
    <property type="project" value="UniProtKB-UniRule"/>
</dbReference>
<dbReference type="EMBL" id="KY427339">
    <property type="protein sequence ID" value="ASU94570.1"/>
    <property type="molecule type" value="Genomic_DNA"/>
</dbReference>